<proteinExistence type="predicted"/>
<dbReference type="KEGG" id="vg:18938403"/>
<dbReference type="EMBL" id="KJ173786">
    <property type="protein sequence ID" value="AHL18562.1"/>
    <property type="molecule type" value="Genomic_DNA"/>
</dbReference>
<gene>
    <name evidence="1" type="ORF">ISF9_092</name>
</gene>
<name>W8P0C7_9CAUD</name>
<organism evidence="1 2">
    <name type="scientific">Microbacterium phage vB_MoxS-ISF9</name>
    <dbReference type="NCBI Taxonomy" id="1458670"/>
    <lineage>
        <taxon>Viruses</taxon>
        <taxon>Duplodnaviria</taxon>
        <taxon>Heunggongvirae</taxon>
        <taxon>Uroviricota</taxon>
        <taxon>Caudoviricetes</taxon>
        <taxon>Farahnazvirus</taxon>
        <taxon>Farahnazvirus ISF9</taxon>
    </lineage>
</organism>
<evidence type="ECO:0000313" key="1">
    <source>
        <dbReference type="EMBL" id="AHL18562.1"/>
    </source>
</evidence>
<keyword evidence="2" id="KW-1185">Reference proteome</keyword>
<accession>W8P0C7</accession>
<evidence type="ECO:0000313" key="2">
    <source>
        <dbReference type="Proteomes" id="UP000019700"/>
    </source>
</evidence>
<dbReference type="RefSeq" id="YP_009021537.1">
    <property type="nucleotide sequence ID" value="NC_023859.1"/>
</dbReference>
<protein>
    <submittedName>
        <fullName evidence="1">Uncharacterized protein</fullName>
    </submittedName>
</protein>
<dbReference type="GeneID" id="18938403"/>
<reference evidence="1 2" key="1">
    <citation type="journal article" date="2014" name="Arch. Virol.">
        <title>Complete genome sequence of a novel phage, vB_MoxS-ISF9, infecting methylotrophic Microbacterium: first report of a virulent Microbacterium phage.</title>
        <authorList>
            <person name="Zamani I."/>
            <person name="Bouzari M."/>
            <person name="Emtiazi G."/>
            <person name="Ghasemi S.M."/>
            <person name="Chang H.I."/>
        </authorList>
    </citation>
    <scope>NUCLEOTIDE SEQUENCE [LARGE SCALE GENOMIC DNA]</scope>
</reference>
<dbReference type="Proteomes" id="UP000019700">
    <property type="component" value="Genome"/>
</dbReference>
<sequence length="49" mass="5507">MLKIKDRGEFVDFMPFVGISPGKAVYDISQKTGRPVRFEPHEEVGDVLA</sequence>